<evidence type="ECO:0000259" key="12">
    <source>
        <dbReference type="Pfam" id="PF03801"/>
    </source>
</evidence>
<dbReference type="FunFam" id="1.10.418.30:FF:000002">
    <property type="entry name" value="NDC80, kinetochore complex component"/>
    <property type="match status" value="1"/>
</dbReference>
<dbReference type="GO" id="GO:0051315">
    <property type="term" value="P:attachment of mitotic spindle microtubules to kinetochore"/>
    <property type="evidence" value="ECO:0007669"/>
    <property type="project" value="UniProtKB-UniRule"/>
</dbReference>
<dbReference type="InterPro" id="IPR040967">
    <property type="entry name" value="DUF5595"/>
</dbReference>
<comment type="function">
    <text evidence="10">Acts as a component of the essential kinetochore-associated NDC80 complex, which is required for chromosome segregation and spindle checkpoint activity.</text>
</comment>
<evidence type="ECO:0000256" key="5">
    <source>
        <dbReference type="ARBA" id="ARBA00022838"/>
    </source>
</evidence>
<evidence type="ECO:0000256" key="6">
    <source>
        <dbReference type="ARBA" id="ARBA00023054"/>
    </source>
</evidence>
<evidence type="ECO:0000256" key="3">
    <source>
        <dbReference type="ARBA" id="ARBA00022618"/>
    </source>
</evidence>
<dbReference type="Pfam" id="PF24487">
    <property type="entry name" value="NDC80_loop"/>
    <property type="match status" value="1"/>
</dbReference>
<reference evidence="15" key="1">
    <citation type="submission" date="2022-12" db="EMBL/GenBank/DDBJ databases">
        <authorList>
            <person name="Alioto T."/>
            <person name="Alioto T."/>
            <person name="Gomez Garrido J."/>
        </authorList>
    </citation>
    <scope>NUCLEOTIDE SEQUENCE</scope>
</reference>
<organism evidence="15 16">
    <name type="scientific">Podarcis lilfordi</name>
    <name type="common">Lilford's wall lizard</name>
    <dbReference type="NCBI Taxonomy" id="74358"/>
    <lineage>
        <taxon>Eukaryota</taxon>
        <taxon>Metazoa</taxon>
        <taxon>Chordata</taxon>
        <taxon>Craniata</taxon>
        <taxon>Vertebrata</taxon>
        <taxon>Euteleostomi</taxon>
        <taxon>Lepidosauria</taxon>
        <taxon>Squamata</taxon>
        <taxon>Bifurcata</taxon>
        <taxon>Unidentata</taxon>
        <taxon>Episquamata</taxon>
        <taxon>Laterata</taxon>
        <taxon>Lacertibaenia</taxon>
        <taxon>Lacertidae</taxon>
        <taxon>Podarcis</taxon>
    </lineage>
</organism>
<feature type="domain" description="Kinetochore protein NDC80 loop region" evidence="14">
    <location>
        <begin position="445"/>
        <end position="676"/>
    </location>
</feature>
<dbReference type="PANTHER" id="PTHR10643:SF2">
    <property type="entry name" value="KINETOCHORE PROTEIN NDC80 HOMOLOG"/>
    <property type="match status" value="1"/>
</dbReference>
<keyword evidence="4 10" id="KW-0498">Mitosis</keyword>
<evidence type="ECO:0000313" key="15">
    <source>
        <dbReference type="EMBL" id="CAI5779683.1"/>
    </source>
</evidence>
<dbReference type="Proteomes" id="UP001178461">
    <property type="component" value="Chromosome 7"/>
</dbReference>
<keyword evidence="7 10" id="KW-0539">Nucleus</keyword>
<sequence length="709" mass="81015">MPPCHGYNASATGEPTTDHRTAMKLRSHGRSHLVVRAAGLEWGRGFFNSTEGGLLLCSLPTTMHRSSSTSRLSCRQSIHPLRVQDTNKAVPNTPLTQERRTTFGKLSVGKRGSVTSERKTSFFGKRTSGPGSLRSSQYGAFGNMEKIKEPRPLHDKAYVQQCIRQLYEFLTTYGYGPTVSVKSLQAPSTKDFVKIFTFIYGQFCPSYELPSSKFEEEIPRNFKELGYPFALSKSAMCTVGAPHTWPQIVGALVWLTDCVKLSFYLKENMPSFDEGQTLEGETEDGIIHNKLFLDYTIKCYDHFMRGGDSFEEFDAEIYSKLKDLFKINEHHLEAFEAELKKLNEEIVKREKERESEPDRLGNLRKLKSSLKADVQKYNAYMANLESRSNAFSQKSKSITEELEAGAMEMEALKQENAQLKYICDNQKHSVADIERLKSEIEELLQTVNKKTKELETEQHHLWNEELKYARGKEEIEAQLAEFHRGARKLKLIPINSENSGGLDFEIKFKPDSGPNCLVKYREQIHVPLKHLISNTEDEIESAIKRKIGLEEALEQGSTMVAEQNSTLKMLREEGQKMEDHYQQIMKKTEEEEEKGIQELESLEKHKYLLEGGVNEGVSEAKKELQELECQYQVVMKTTSEEKRRAHKNLQLCLELTSSHLVSVKTYLTEQNAKVDRAFGKLMSEDPLANLKEILNSYKKKVETLYASEK</sequence>
<evidence type="ECO:0000256" key="10">
    <source>
        <dbReference type="RuleBase" id="RU368072"/>
    </source>
</evidence>
<keyword evidence="16" id="KW-1185">Reference proteome</keyword>
<dbReference type="GO" id="GO:0005737">
    <property type="term" value="C:cytoplasm"/>
    <property type="evidence" value="ECO:0007669"/>
    <property type="project" value="UniProtKB-ARBA"/>
</dbReference>
<dbReference type="GO" id="GO:0007051">
    <property type="term" value="P:spindle organization"/>
    <property type="evidence" value="ECO:0007669"/>
    <property type="project" value="UniProtKB-ARBA"/>
</dbReference>
<dbReference type="GO" id="GO:0051301">
    <property type="term" value="P:cell division"/>
    <property type="evidence" value="ECO:0007669"/>
    <property type="project" value="UniProtKB-UniRule"/>
</dbReference>
<accession>A0AA35KLN6</accession>
<evidence type="ECO:0000259" key="14">
    <source>
        <dbReference type="Pfam" id="PF24487"/>
    </source>
</evidence>
<evidence type="ECO:0000256" key="1">
    <source>
        <dbReference type="ARBA" id="ARBA00007050"/>
    </source>
</evidence>
<dbReference type="Pfam" id="PF03801">
    <property type="entry name" value="Ndc80_HEC"/>
    <property type="match status" value="1"/>
</dbReference>
<feature type="coiled-coil region" evidence="11">
    <location>
        <begin position="532"/>
        <end position="637"/>
    </location>
</feature>
<keyword evidence="3 10" id="KW-0132">Cell division</keyword>
<keyword evidence="9 10" id="KW-0137">Centromere</keyword>
<keyword evidence="5 10" id="KW-0995">Kinetochore</keyword>
<evidence type="ECO:0000256" key="9">
    <source>
        <dbReference type="ARBA" id="ARBA00023328"/>
    </source>
</evidence>
<dbReference type="Gene3D" id="1.10.418.30">
    <property type="entry name" value="Ncd80 complex, Ncd80 subunit"/>
    <property type="match status" value="1"/>
</dbReference>
<dbReference type="PANTHER" id="PTHR10643">
    <property type="entry name" value="KINETOCHORE PROTEIN NDC80"/>
    <property type="match status" value="1"/>
</dbReference>
<feature type="domain" description="DUF5595" evidence="13">
    <location>
        <begin position="281"/>
        <end position="352"/>
    </location>
</feature>
<feature type="domain" description="Kinetochore protein Ndc80 CH" evidence="12">
    <location>
        <begin position="118"/>
        <end position="261"/>
    </location>
</feature>
<proteinExistence type="inferred from homology"/>
<dbReference type="InterPro" id="IPR005550">
    <property type="entry name" value="Kinetochore_Ndc80"/>
</dbReference>
<feature type="coiled-coil region" evidence="11">
    <location>
        <begin position="325"/>
        <end position="460"/>
    </location>
</feature>
<protein>
    <recommendedName>
        <fullName evidence="10">Kinetochore protein NDC80</fullName>
    </recommendedName>
</protein>
<keyword evidence="2 10" id="KW-0158">Chromosome</keyword>
<evidence type="ECO:0000256" key="7">
    <source>
        <dbReference type="ARBA" id="ARBA00023242"/>
    </source>
</evidence>
<name>A0AA35KLN6_9SAUR</name>
<dbReference type="EMBL" id="OX395132">
    <property type="protein sequence ID" value="CAI5779683.1"/>
    <property type="molecule type" value="Genomic_DNA"/>
</dbReference>
<evidence type="ECO:0000313" key="16">
    <source>
        <dbReference type="Proteomes" id="UP001178461"/>
    </source>
</evidence>
<dbReference type="GO" id="GO:0005813">
    <property type="term" value="C:centrosome"/>
    <property type="evidence" value="ECO:0007669"/>
    <property type="project" value="UniProtKB-ARBA"/>
</dbReference>
<gene>
    <name evidence="15" type="ORF">PODLI_1B004847</name>
</gene>
<comment type="subcellular location">
    <subcellularLocation>
        <location evidence="10">Chromosome</location>
        <location evidence="10">Centromere</location>
        <location evidence="10">Kinetochore</location>
    </subcellularLocation>
    <subcellularLocation>
        <location evidence="10">Nucleus</location>
    </subcellularLocation>
</comment>
<dbReference type="GO" id="GO:0031262">
    <property type="term" value="C:Ndc80 complex"/>
    <property type="evidence" value="ECO:0007669"/>
    <property type="project" value="UniProtKB-UniRule"/>
</dbReference>
<dbReference type="InterPro" id="IPR038273">
    <property type="entry name" value="Ndc80_sf"/>
</dbReference>
<comment type="subunit">
    <text evidence="10">Component of the NDC80 complex.</text>
</comment>
<keyword evidence="6 11" id="KW-0175">Coiled coil</keyword>
<dbReference type="InterPro" id="IPR055260">
    <property type="entry name" value="Ndc80_CH"/>
</dbReference>
<dbReference type="AlphaFoldDB" id="A0AA35KLN6"/>
<dbReference type="GO" id="GO:0005634">
    <property type="term" value="C:nucleus"/>
    <property type="evidence" value="ECO:0007669"/>
    <property type="project" value="UniProtKB-SubCell"/>
</dbReference>
<evidence type="ECO:0000259" key="13">
    <source>
        <dbReference type="Pfam" id="PF18077"/>
    </source>
</evidence>
<dbReference type="Gene3D" id="6.10.250.1950">
    <property type="match status" value="1"/>
</dbReference>
<dbReference type="InterPro" id="IPR057091">
    <property type="entry name" value="NDC80_loop"/>
</dbReference>
<comment type="similarity">
    <text evidence="1 10">Belongs to the NDC80/HEC1 family.</text>
</comment>
<keyword evidence="8 10" id="KW-0131">Cell cycle</keyword>
<evidence type="ECO:0000256" key="2">
    <source>
        <dbReference type="ARBA" id="ARBA00022454"/>
    </source>
</evidence>
<evidence type="ECO:0000256" key="8">
    <source>
        <dbReference type="ARBA" id="ARBA00023306"/>
    </source>
</evidence>
<evidence type="ECO:0000256" key="4">
    <source>
        <dbReference type="ARBA" id="ARBA00022776"/>
    </source>
</evidence>
<dbReference type="Pfam" id="PF18077">
    <property type="entry name" value="DUF5595"/>
    <property type="match status" value="1"/>
</dbReference>
<evidence type="ECO:0000256" key="11">
    <source>
        <dbReference type="SAM" id="Coils"/>
    </source>
</evidence>